<gene>
    <name evidence="2" type="ORF">MGL_0386</name>
</gene>
<name>A8PT90_MALGO</name>
<dbReference type="AlphaFoldDB" id="A8PT90"/>
<dbReference type="InterPro" id="IPR013078">
    <property type="entry name" value="His_Pase_superF_clade-1"/>
</dbReference>
<protein>
    <recommendedName>
        <fullName evidence="4">Phosphoglycerate mutase-like protein</fullName>
    </recommendedName>
</protein>
<dbReference type="SMART" id="SM00855">
    <property type="entry name" value="PGAM"/>
    <property type="match status" value="1"/>
</dbReference>
<evidence type="ECO:0000313" key="3">
    <source>
        <dbReference type="Proteomes" id="UP000008837"/>
    </source>
</evidence>
<dbReference type="GO" id="GO:0016791">
    <property type="term" value="F:phosphatase activity"/>
    <property type="evidence" value="ECO:0007669"/>
    <property type="project" value="TreeGrafter"/>
</dbReference>
<dbReference type="CDD" id="cd07067">
    <property type="entry name" value="HP_PGM_like"/>
    <property type="match status" value="1"/>
</dbReference>
<dbReference type="SUPFAM" id="SSF53254">
    <property type="entry name" value="Phosphoglycerate mutase-like"/>
    <property type="match status" value="1"/>
</dbReference>
<proteinExistence type="predicted"/>
<dbReference type="PANTHER" id="PTHR48100">
    <property type="entry name" value="BROAD-SPECIFICITY PHOSPHATASE YOR283W-RELATED"/>
    <property type="match status" value="1"/>
</dbReference>
<dbReference type="OMA" id="NALPCDT"/>
<feature type="region of interest" description="Disordered" evidence="1">
    <location>
        <begin position="255"/>
        <end position="277"/>
    </location>
</feature>
<dbReference type="PANTHER" id="PTHR48100:SF54">
    <property type="entry name" value="PHOSPHATASE SPAC5H10.03-RELATED"/>
    <property type="match status" value="1"/>
</dbReference>
<dbReference type="Proteomes" id="UP000008837">
    <property type="component" value="Unassembled WGS sequence"/>
</dbReference>
<sequence>MAPTSRIYLTRHAEAEHNATGDSLIADALLTPKGQQQAERLAYMTPDLQERVELIVTSPLRRTLQTTEAGYKPAIARLGGHTKVICLPQLQECNDVPCDTGSARHVLESQPDFAKYDLSSLTPDWTSKRGFYAADPVSLDARAQWVRQFLRERPEQHIAVVAHGDFLRRLTDDPMSYWGNAEVRAFQFAPSSVATDACPIVHVEVIEKGDWNGEKVVSGTQNLSTMEARVKQIQASLKSQTNELEELDRMLEETERRQMELVSRASTTTGPSHGGMS</sequence>
<dbReference type="InParanoid" id="A8PT90"/>
<dbReference type="Pfam" id="PF00300">
    <property type="entry name" value="His_Phos_1"/>
    <property type="match status" value="1"/>
</dbReference>
<dbReference type="Gene3D" id="3.40.50.1240">
    <property type="entry name" value="Phosphoglycerate mutase-like"/>
    <property type="match status" value="1"/>
</dbReference>
<dbReference type="EMBL" id="AAYY01000001">
    <property type="protein sequence ID" value="EDP45397.1"/>
    <property type="molecule type" value="Genomic_DNA"/>
</dbReference>
<dbReference type="GeneID" id="5856917"/>
<dbReference type="OrthoDB" id="496981at2759"/>
<comment type="caution">
    <text evidence="2">The sequence shown here is derived from an EMBL/GenBank/DDBJ whole genome shotgun (WGS) entry which is preliminary data.</text>
</comment>
<dbReference type="KEGG" id="mgl:MGL_0386"/>
<dbReference type="FunCoup" id="A8PT90">
    <property type="interactions" value="230"/>
</dbReference>
<dbReference type="InterPro" id="IPR050275">
    <property type="entry name" value="PGM_Phosphatase"/>
</dbReference>
<reference evidence="2 3" key="1">
    <citation type="journal article" date="2007" name="Proc. Natl. Acad. Sci. U.S.A.">
        <title>Dandruff-associated Malassezia genomes reveal convergent and divergent virulence traits shared with plant and human fungal pathogens.</title>
        <authorList>
            <person name="Xu J."/>
            <person name="Saunders C.W."/>
            <person name="Hu P."/>
            <person name="Grant R.A."/>
            <person name="Boekhout T."/>
            <person name="Kuramae E.E."/>
            <person name="Kronstad J.W."/>
            <person name="Deangelis Y.M."/>
            <person name="Reeder N.L."/>
            <person name="Johnstone K.R."/>
            <person name="Leland M."/>
            <person name="Fieno A.M."/>
            <person name="Begley W.M."/>
            <person name="Sun Y."/>
            <person name="Lacey M.P."/>
            <person name="Chaudhary T."/>
            <person name="Keough T."/>
            <person name="Chu L."/>
            <person name="Sears R."/>
            <person name="Yuan B."/>
            <person name="Dawson T.L.Jr."/>
        </authorList>
    </citation>
    <scope>NUCLEOTIDE SEQUENCE [LARGE SCALE GENOMIC DNA]</scope>
    <source>
        <strain evidence="3">ATCC MYA-4612 / CBS 7966</strain>
    </source>
</reference>
<dbReference type="VEuPathDB" id="FungiDB:MGL_0386"/>
<evidence type="ECO:0008006" key="4">
    <source>
        <dbReference type="Google" id="ProtNLM"/>
    </source>
</evidence>
<evidence type="ECO:0000256" key="1">
    <source>
        <dbReference type="SAM" id="MobiDB-lite"/>
    </source>
</evidence>
<organism evidence="2 3">
    <name type="scientific">Malassezia globosa (strain ATCC MYA-4612 / CBS 7966)</name>
    <name type="common">Dandruff-associated fungus</name>
    <dbReference type="NCBI Taxonomy" id="425265"/>
    <lineage>
        <taxon>Eukaryota</taxon>
        <taxon>Fungi</taxon>
        <taxon>Dikarya</taxon>
        <taxon>Basidiomycota</taxon>
        <taxon>Ustilaginomycotina</taxon>
        <taxon>Malasseziomycetes</taxon>
        <taxon>Malasseziales</taxon>
        <taxon>Malasseziaceae</taxon>
        <taxon>Malassezia</taxon>
    </lineage>
</organism>
<keyword evidence="3" id="KW-1185">Reference proteome</keyword>
<evidence type="ECO:0000313" key="2">
    <source>
        <dbReference type="EMBL" id="EDP45397.1"/>
    </source>
</evidence>
<dbReference type="InterPro" id="IPR029033">
    <property type="entry name" value="His_PPase_superfam"/>
</dbReference>
<dbReference type="GO" id="GO:0005737">
    <property type="term" value="C:cytoplasm"/>
    <property type="evidence" value="ECO:0007669"/>
    <property type="project" value="TreeGrafter"/>
</dbReference>
<dbReference type="RefSeq" id="XP_001732611.1">
    <property type="nucleotide sequence ID" value="XM_001732559.1"/>
</dbReference>
<accession>A8PT90</accession>